<dbReference type="Gene3D" id="3.40.50.720">
    <property type="entry name" value="NAD(P)-binding Rossmann-like Domain"/>
    <property type="match status" value="1"/>
</dbReference>
<feature type="domain" description="CoA-binding" evidence="6">
    <location>
        <begin position="90"/>
        <end position="191"/>
    </location>
</feature>
<protein>
    <recommendedName>
        <fullName evidence="6">CoA-binding domain-containing protein</fullName>
    </recommendedName>
</protein>
<dbReference type="NCBIfam" id="NF003996">
    <property type="entry name" value="PRK05472.2-5"/>
    <property type="match status" value="1"/>
</dbReference>
<name>X0TW94_9ZZZZ</name>
<dbReference type="SMART" id="SM00881">
    <property type="entry name" value="CoA_binding"/>
    <property type="match status" value="1"/>
</dbReference>
<comment type="caution">
    <text evidence="7">The sequence shown here is derived from an EMBL/GenBank/DDBJ whole genome shotgun (WGS) entry which is preliminary data.</text>
</comment>
<dbReference type="Gene3D" id="1.10.10.10">
    <property type="entry name" value="Winged helix-like DNA-binding domain superfamily/Winged helix DNA-binding domain"/>
    <property type="match status" value="1"/>
</dbReference>
<dbReference type="Pfam" id="PF06971">
    <property type="entry name" value="Put_DNA-bind_N"/>
    <property type="match status" value="1"/>
</dbReference>
<reference evidence="7" key="1">
    <citation type="journal article" date="2014" name="Front. Microbiol.">
        <title>High frequency of phylogenetically diverse reductive dehalogenase-homologous genes in deep subseafloor sedimentary metagenomes.</title>
        <authorList>
            <person name="Kawai M."/>
            <person name="Futagami T."/>
            <person name="Toyoda A."/>
            <person name="Takaki Y."/>
            <person name="Nishi S."/>
            <person name="Hori S."/>
            <person name="Arai W."/>
            <person name="Tsubouchi T."/>
            <person name="Morono Y."/>
            <person name="Uchiyama I."/>
            <person name="Ito T."/>
            <person name="Fujiyama A."/>
            <person name="Inagaki F."/>
            <person name="Takami H."/>
        </authorList>
    </citation>
    <scope>NUCLEOTIDE SEQUENCE</scope>
    <source>
        <strain evidence="7">Expedition CK06-06</strain>
    </source>
</reference>
<keyword evidence="3" id="KW-0805">Transcription regulation</keyword>
<dbReference type="InterPro" id="IPR036390">
    <property type="entry name" value="WH_DNA-bd_sf"/>
</dbReference>
<evidence type="ECO:0000256" key="1">
    <source>
        <dbReference type="ARBA" id="ARBA00022490"/>
    </source>
</evidence>
<dbReference type="PANTHER" id="PTHR35786">
    <property type="entry name" value="REDOX-SENSING TRANSCRIPTIONAL REPRESSOR REX"/>
    <property type="match status" value="1"/>
</dbReference>
<accession>X0TW94</accession>
<proteinExistence type="inferred from homology"/>
<evidence type="ECO:0000259" key="6">
    <source>
        <dbReference type="SMART" id="SM00881"/>
    </source>
</evidence>
<dbReference type="NCBIfam" id="NF003995">
    <property type="entry name" value="PRK05472.2-4"/>
    <property type="match status" value="1"/>
</dbReference>
<dbReference type="HAMAP" id="MF_01131">
    <property type="entry name" value="Rex"/>
    <property type="match status" value="1"/>
</dbReference>
<dbReference type="NCBIfam" id="NF003994">
    <property type="entry name" value="PRK05472.2-3"/>
    <property type="match status" value="1"/>
</dbReference>
<keyword evidence="2" id="KW-0678">Repressor</keyword>
<dbReference type="PANTHER" id="PTHR35786:SF1">
    <property type="entry name" value="REDOX-SENSING TRANSCRIPTIONAL REPRESSOR REX 1"/>
    <property type="match status" value="1"/>
</dbReference>
<dbReference type="InterPro" id="IPR022876">
    <property type="entry name" value="Tscrpt_rep_Rex"/>
</dbReference>
<evidence type="ECO:0000256" key="3">
    <source>
        <dbReference type="ARBA" id="ARBA00023015"/>
    </source>
</evidence>
<organism evidence="7">
    <name type="scientific">marine sediment metagenome</name>
    <dbReference type="NCBI Taxonomy" id="412755"/>
    <lineage>
        <taxon>unclassified sequences</taxon>
        <taxon>metagenomes</taxon>
        <taxon>ecological metagenomes</taxon>
    </lineage>
</organism>
<dbReference type="SUPFAM" id="SSF46785">
    <property type="entry name" value="Winged helix' DNA-binding domain"/>
    <property type="match status" value="1"/>
</dbReference>
<sequence>MEHELTRNPKTARASKSPDVVIDRLPLYARCLALLQSRGQEVVSSTELARVSRVTPAQIRKDLSYFGRFGKQGRGYNVGQLLEELWRILGLNRRWRIALVGVGKVGRAILEYGGFTSQGFQIVQAFDVDQQIVGQKLSSMTIRHVSELEERLRKDPVDIGIVAVPAVEAQAVVDTLVRCGVKAILNYAPMCPRRPS</sequence>
<dbReference type="AlphaFoldDB" id="X0TW94"/>
<keyword evidence="4" id="KW-0238">DNA-binding</keyword>
<dbReference type="GO" id="GO:0051775">
    <property type="term" value="P:response to redox state"/>
    <property type="evidence" value="ECO:0007669"/>
    <property type="project" value="InterPro"/>
</dbReference>
<dbReference type="GO" id="GO:0003677">
    <property type="term" value="F:DNA binding"/>
    <property type="evidence" value="ECO:0007669"/>
    <property type="project" value="UniProtKB-KW"/>
</dbReference>
<evidence type="ECO:0000313" key="7">
    <source>
        <dbReference type="EMBL" id="GAF97509.1"/>
    </source>
</evidence>
<dbReference type="Pfam" id="PF02629">
    <property type="entry name" value="CoA_binding"/>
    <property type="match status" value="1"/>
</dbReference>
<dbReference type="GO" id="GO:0045892">
    <property type="term" value="P:negative regulation of DNA-templated transcription"/>
    <property type="evidence" value="ECO:0007669"/>
    <property type="project" value="InterPro"/>
</dbReference>
<evidence type="ECO:0000256" key="4">
    <source>
        <dbReference type="ARBA" id="ARBA00023125"/>
    </source>
</evidence>
<evidence type="ECO:0000256" key="2">
    <source>
        <dbReference type="ARBA" id="ARBA00022491"/>
    </source>
</evidence>
<dbReference type="InterPro" id="IPR036291">
    <property type="entry name" value="NAD(P)-bd_dom_sf"/>
</dbReference>
<dbReference type="SUPFAM" id="SSF51735">
    <property type="entry name" value="NAD(P)-binding Rossmann-fold domains"/>
    <property type="match status" value="1"/>
</dbReference>
<dbReference type="EMBL" id="BARS01014854">
    <property type="protein sequence ID" value="GAF97509.1"/>
    <property type="molecule type" value="Genomic_DNA"/>
</dbReference>
<dbReference type="InterPro" id="IPR003781">
    <property type="entry name" value="CoA-bd"/>
</dbReference>
<gene>
    <name evidence="7" type="ORF">S01H1_24688</name>
</gene>
<keyword evidence="1" id="KW-0963">Cytoplasm</keyword>
<keyword evidence="5" id="KW-0804">Transcription</keyword>
<dbReference type="InterPro" id="IPR009718">
    <property type="entry name" value="Rex_DNA-bd_C_dom"/>
</dbReference>
<evidence type="ECO:0000256" key="5">
    <source>
        <dbReference type="ARBA" id="ARBA00023163"/>
    </source>
</evidence>
<feature type="non-terminal residue" evidence="7">
    <location>
        <position position="196"/>
    </location>
</feature>
<dbReference type="InterPro" id="IPR036388">
    <property type="entry name" value="WH-like_DNA-bd_sf"/>
</dbReference>